<feature type="compositionally biased region" description="Basic and acidic residues" evidence="1">
    <location>
        <begin position="228"/>
        <end position="238"/>
    </location>
</feature>
<keyword evidence="3" id="KW-1185">Reference proteome</keyword>
<feature type="region of interest" description="Disordered" evidence="1">
    <location>
        <begin position="529"/>
        <end position="564"/>
    </location>
</feature>
<evidence type="ECO:0000313" key="2">
    <source>
        <dbReference type="EMBL" id="KAH7946856.1"/>
    </source>
</evidence>
<protein>
    <recommendedName>
        <fullName evidence="4">CCHC-type domain-containing protein</fullName>
    </recommendedName>
</protein>
<dbReference type="VEuPathDB" id="VectorBase:RSAN_047311"/>
<accession>A0A9D4PN42</accession>
<feature type="compositionally biased region" description="Basic and acidic residues" evidence="1">
    <location>
        <begin position="199"/>
        <end position="211"/>
    </location>
</feature>
<reference evidence="2" key="2">
    <citation type="submission" date="2021-09" db="EMBL/GenBank/DDBJ databases">
        <authorList>
            <person name="Jia N."/>
            <person name="Wang J."/>
            <person name="Shi W."/>
            <person name="Du L."/>
            <person name="Sun Y."/>
            <person name="Zhan W."/>
            <person name="Jiang J."/>
            <person name="Wang Q."/>
            <person name="Zhang B."/>
            <person name="Ji P."/>
            <person name="Sakyi L.B."/>
            <person name="Cui X."/>
            <person name="Yuan T."/>
            <person name="Jiang B."/>
            <person name="Yang W."/>
            <person name="Lam T.T.-Y."/>
            <person name="Chang Q."/>
            <person name="Ding S."/>
            <person name="Wang X."/>
            <person name="Zhu J."/>
            <person name="Ruan X."/>
            <person name="Zhao L."/>
            <person name="Wei J."/>
            <person name="Que T."/>
            <person name="Du C."/>
            <person name="Cheng J."/>
            <person name="Dai P."/>
            <person name="Han X."/>
            <person name="Huang E."/>
            <person name="Gao Y."/>
            <person name="Liu J."/>
            <person name="Shao H."/>
            <person name="Ye R."/>
            <person name="Li L."/>
            <person name="Wei W."/>
            <person name="Wang X."/>
            <person name="Wang C."/>
            <person name="Huo Q."/>
            <person name="Li W."/>
            <person name="Guo W."/>
            <person name="Chen H."/>
            <person name="Chen S."/>
            <person name="Zhou L."/>
            <person name="Zhou L."/>
            <person name="Ni X."/>
            <person name="Tian J."/>
            <person name="Zhou Y."/>
            <person name="Sheng Y."/>
            <person name="Liu T."/>
            <person name="Pan Y."/>
            <person name="Xia L."/>
            <person name="Li J."/>
            <person name="Zhao F."/>
            <person name="Cao W."/>
        </authorList>
    </citation>
    <scope>NUCLEOTIDE SEQUENCE</scope>
    <source>
        <strain evidence="2">Rsan-2018</strain>
        <tissue evidence="2">Larvae</tissue>
    </source>
</reference>
<feature type="compositionally biased region" description="Polar residues" evidence="1">
    <location>
        <begin position="169"/>
        <end position="182"/>
    </location>
</feature>
<evidence type="ECO:0000256" key="1">
    <source>
        <dbReference type="SAM" id="MobiDB-lite"/>
    </source>
</evidence>
<gene>
    <name evidence="2" type="ORF">HPB52_005208</name>
</gene>
<feature type="compositionally biased region" description="Polar residues" evidence="1">
    <location>
        <begin position="550"/>
        <end position="559"/>
    </location>
</feature>
<dbReference type="Proteomes" id="UP000821837">
    <property type="component" value="Chromosome 6"/>
</dbReference>
<feature type="compositionally biased region" description="Basic and acidic residues" evidence="1">
    <location>
        <begin position="529"/>
        <end position="549"/>
    </location>
</feature>
<comment type="caution">
    <text evidence="2">The sequence shown here is derived from an EMBL/GenBank/DDBJ whole genome shotgun (WGS) entry which is preliminary data.</text>
</comment>
<dbReference type="VEuPathDB" id="VectorBase:RSAN_028314"/>
<name>A0A9D4PN42_RHISA</name>
<reference evidence="2" key="1">
    <citation type="journal article" date="2020" name="Cell">
        <title>Large-Scale Comparative Analyses of Tick Genomes Elucidate Their Genetic Diversity and Vector Capacities.</title>
        <authorList>
            <consortium name="Tick Genome and Microbiome Consortium (TIGMIC)"/>
            <person name="Jia N."/>
            <person name="Wang J."/>
            <person name="Shi W."/>
            <person name="Du L."/>
            <person name="Sun Y."/>
            <person name="Zhan W."/>
            <person name="Jiang J.F."/>
            <person name="Wang Q."/>
            <person name="Zhang B."/>
            <person name="Ji P."/>
            <person name="Bell-Sakyi L."/>
            <person name="Cui X.M."/>
            <person name="Yuan T.T."/>
            <person name="Jiang B.G."/>
            <person name="Yang W.F."/>
            <person name="Lam T.T."/>
            <person name="Chang Q.C."/>
            <person name="Ding S.J."/>
            <person name="Wang X.J."/>
            <person name="Zhu J.G."/>
            <person name="Ruan X.D."/>
            <person name="Zhao L."/>
            <person name="Wei J.T."/>
            <person name="Ye R.Z."/>
            <person name="Que T.C."/>
            <person name="Du C.H."/>
            <person name="Zhou Y.H."/>
            <person name="Cheng J.X."/>
            <person name="Dai P.F."/>
            <person name="Guo W.B."/>
            <person name="Han X.H."/>
            <person name="Huang E.J."/>
            <person name="Li L.F."/>
            <person name="Wei W."/>
            <person name="Gao Y.C."/>
            <person name="Liu J.Z."/>
            <person name="Shao H.Z."/>
            <person name="Wang X."/>
            <person name="Wang C.C."/>
            <person name="Yang T.C."/>
            <person name="Huo Q.B."/>
            <person name="Li W."/>
            <person name="Chen H.Y."/>
            <person name="Chen S.E."/>
            <person name="Zhou L.G."/>
            <person name="Ni X.B."/>
            <person name="Tian J.H."/>
            <person name="Sheng Y."/>
            <person name="Liu T."/>
            <person name="Pan Y.S."/>
            <person name="Xia L.Y."/>
            <person name="Li J."/>
            <person name="Zhao F."/>
            <person name="Cao W.C."/>
        </authorList>
    </citation>
    <scope>NUCLEOTIDE SEQUENCE</scope>
    <source>
        <strain evidence="2">Rsan-2018</strain>
    </source>
</reference>
<organism evidence="2 3">
    <name type="scientific">Rhipicephalus sanguineus</name>
    <name type="common">Brown dog tick</name>
    <name type="synonym">Ixodes sanguineus</name>
    <dbReference type="NCBI Taxonomy" id="34632"/>
    <lineage>
        <taxon>Eukaryota</taxon>
        <taxon>Metazoa</taxon>
        <taxon>Ecdysozoa</taxon>
        <taxon>Arthropoda</taxon>
        <taxon>Chelicerata</taxon>
        <taxon>Arachnida</taxon>
        <taxon>Acari</taxon>
        <taxon>Parasitiformes</taxon>
        <taxon>Ixodida</taxon>
        <taxon>Ixodoidea</taxon>
        <taxon>Ixodidae</taxon>
        <taxon>Rhipicephalinae</taxon>
        <taxon>Rhipicephalus</taxon>
        <taxon>Rhipicephalus</taxon>
    </lineage>
</organism>
<feature type="compositionally biased region" description="Basic and acidic residues" evidence="1">
    <location>
        <begin position="658"/>
        <end position="681"/>
    </location>
</feature>
<dbReference type="AlphaFoldDB" id="A0A9D4PN42"/>
<feature type="region of interest" description="Disordered" evidence="1">
    <location>
        <begin position="169"/>
        <end position="252"/>
    </location>
</feature>
<evidence type="ECO:0008006" key="4">
    <source>
        <dbReference type="Google" id="ProtNLM"/>
    </source>
</evidence>
<proteinExistence type="predicted"/>
<feature type="region of interest" description="Disordered" evidence="1">
    <location>
        <begin position="642"/>
        <end position="681"/>
    </location>
</feature>
<evidence type="ECO:0000313" key="3">
    <source>
        <dbReference type="Proteomes" id="UP000821837"/>
    </source>
</evidence>
<sequence>MNRRHKRRLRLGIVKLDQQVQEYATQLACQQWDQVCESMHGNLDSKRTVQLLRHLLDPTPLRTHSNHSINKFLHAHKKDLNGLFDDLRHKHLPPTHKYDIPKYKPNQSLSAAITEQRLIPENQPPSDSANRPEPLDTENLGERHFSKLFRCENHPSCVCAQLSLTLTRRASASSREIGSTSEMEVDESEVGDTPSDNSGEDKSDPTRRAEDGDAEGWIEVTYRRKDRANRNEEAEKQGTRSRSPTRRGGKSIMNKILRASKMPRLPRNDIKVIVRPRDGLNIRNTCRASLHEAIRHEAGVSSDEIVTICPNPMQNILVISTPDEKTATKIVKIKKLTINEKKYETNAYVSAPEEMAKGIIRNIPLKYTQDQLMHALVNARNPSLAYAKRLGSTTTVILLYEGNRVPMWAYFNSIMMRVSLYRKQIDFCKECGSLGHRPDVCPRPDDKLCPACGAKNPAEDHECTPKCKLCGEAHPTADRTCRAKFKTPYMVKQRRWTARRNEEELQRGPIKLEVKVQKQSQGRARVEIRLRGEEARSDGEEARRAEDSRQGSGNTTNDRGNYEDIQERVEQYRTENKLLRQELEKAKKQNSESAKKIDQLQKTLNEILMKMQTQSSPPSNAITAVSTPSTKTMEEEEVEMVEEVAQQPGAKRKIPVTKSKEQDGSEQEVKRPRPSTKKTDVLEDMINKLSDKMEKMFEMLVVRISDSEAERKAQALMHDKRLEELEKRIS</sequence>
<dbReference type="EMBL" id="JABSTV010001252">
    <property type="protein sequence ID" value="KAH7946856.1"/>
    <property type="molecule type" value="Genomic_DNA"/>
</dbReference>